<evidence type="ECO:0000313" key="2">
    <source>
        <dbReference type="EMBL" id="VFU54418.1"/>
    </source>
</evidence>
<evidence type="ECO:0000256" key="1">
    <source>
        <dbReference type="SAM" id="MobiDB-lite"/>
    </source>
</evidence>
<feature type="region of interest" description="Disordered" evidence="1">
    <location>
        <begin position="199"/>
        <end position="219"/>
    </location>
</feature>
<feature type="region of interest" description="Disordered" evidence="1">
    <location>
        <begin position="22"/>
        <end position="48"/>
    </location>
</feature>
<dbReference type="AlphaFoldDB" id="A0A6N2MJP7"/>
<feature type="region of interest" description="Disordered" evidence="1">
    <location>
        <begin position="310"/>
        <end position="339"/>
    </location>
</feature>
<accession>A0A6N2MJP7</accession>
<gene>
    <name evidence="2" type="ORF">SVIM_LOCUS380179</name>
</gene>
<feature type="region of interest" description="Disordered" evidence="1">
    <location>
        <begin position="95"/>
        <end position="135"/>
    </location>
</feature>
<feature type="compositionally biased region" description="Basic and acidic residues" evidence="1">
    <location>
        <begin position="99"/>
        <end position="108"/>
    </location>
</feature>
<sequence length="448" mass="50069">MGCSLFACFTACKHRKSRHLVNGAPSKPHDHGATEASKVNEPTKQEGVPHVPIEPILESKKNLEEQLSCNEKKKLTFNLNVKTYEALSTDEEVINNVVENKERERESENKEEEEEEEEEPSNANKSVPNVAASNVGCYPQNNRYLNCVDEEDYEDLDLEGSDLNDIVQVLIKEESSESLFSLSIDSRKHVYGAELGEKEVTSPMPKGESPPKEEPKLVGSNQNARVMSRFDDPVPNPVENLTQWKVAKARATSPLPHDDKENVNVEQDFGKNISPETIFKLYKKDSKENPKQKKLMDQEIAVDTSLSSWLATPPMSKGSTNSVGNSPSVRSYSPRSHEDRPILGALTVEELEQHSASNTPRRPRSLTPVETPITGTVGSYWIHTGRVVDSDSGSSSKGILRTKTVEGENMKWNSIPFEERLERALEGAIAQHPFLLWKMHKLGARVKC</sequence>
<protein>
    <submittedName>
        <fullName evidence="2">Uncharacterized protein</fullName>
    </submittedName>
</protein>
<name>A0A6N2MJP7_SALVM</name>
<dbReference type="InterPro" id="IPR039300">
    <property type="entry name" value="JASON"/>
</dbReference>
<dbReference type="PANTHER" id="PTHR33318:SF22">
    <property type="entry name" value="SUPPRESSOR PROTEIN SRP40-LIKE ISOFORM X1"/>
    <property type="match status" value="1"/>
</dbReference>
<organism evidence="2">
    <name type="scientific">Salix viminalis</name>
    <name type="common">Common osier</name>
    <name type="synonym">Basket willow</name>
    <dbReference type="NCBI Taxonomy" id="40686"/>
    <lineage>
        <taxon>Eukaryota</taxon>
        <taxon>Viridiplantae</taxon>
        <taxon>Streptophyta</taxon>
        <taxon>Embryophyta</taxon>
        <taxon>Tracheophyta</taxon>
        <taxon>Spermatophyta</taxon>
        <taxon>Magnoliopsida</taxon>
        <taxon>eudicotyledons</taxon>
        <taxon>Gunneridae</taxon>
        <taxon>Pentapetalae</taxon>
        <taxon>rosids</taxon>
        <taxon>fabids</taxon>
        <taxon>Malpighiales</taxon>
        <taxon>Salicaceae</taxon>
        <taxon>Saliceae</taxon>
        <taxon>Salix</taxon>
    </lineage>
</organism>
<dbReference type="GO" id="GO:0007142">
    <property type="term" value="P:male meiosis II"/>
    <property type="evidence" value="ECO:0007669"/>
    <property type="project" value="InterPro"/>
</dbReference>
<feature type="compositionally biased region" description="Acidic residues" evidence="1">
    <location>
        <begin position="109"/>
        <end position="120"/>
    </location>
</feature>
<reference evidence="2" key="1">
    <citation type="submission" date="2019-03" db="EMBL/GenBank/DDBJ databases">
        <authorList>
            <person name="Mank J."/>
            <person name="Almeida P."/>
        </authorList>
    </citation>
    <scope>NUCLEOTIDE SEQUENCE</scope>
    <source>
        <strain evidence="2">78183</strain>
    </source>
</reference>
<proteinExistence type="predicted"/>
<dbReference type="EMBL" id="CAADRP010001841">
    <property type="protein sequence ID" value="VFU54418.1"/>
    <property type="molecule type" value="Genomic_DNA"/>
</dbReference>
<feature type="compositionally biased region" description="Polar residues" evidence="1">
    <location>
        <begin position="317"/>
        <end position="334"/>
    </location>
</feature>
<dbReference type="PANTHER" id="PTHR33318">
    <property type="entry name" value="ASPARTYL/GLUTAMYL-TRNA(ASN/GLN) AMIDOTRANSFERASE SUBUNIT"/>
    <property type="match status" value="1"/>
</dbReference>